<accession>A0AAN8L2J0</accession>
<keyword evidence="1" id="KW-1133">Transmembrane helix</keyword>
<keyword evidence="1" id="KW-0812">Transmembrane</keyword>
<name>A0AAN8L2J0_9TELE</name>
<gene>
    <name evidence="2" type="ORF">J4Q44_G00339580</name>
</gene>
<protein>
    <submittedName>
        <fullName evidence="2">Uncharacterized protein</fullName>
    </submittedName>
</protein>
<dbReference type="Proteomes" id="UP001356427">
    <property type="component" value="Unassembled WGS sequence"/>
</dbReference>
<evidence type="ECO:0000313" key="2">
    <source>
        <dbReference type="EMBL" id="KAK6296245.1"/>
    </source>
</evidence>
<keyword evidence="1" id="KW-0472">Membrane</keyword>
<keyword evidence="3" id="KW-1185">Reference proteome</keyword>
<feature type="transmembrane region" description="Helical" evidence="1">
    <location>
        <begin position="56"/>
        <end position="79"/>
    </location>
</feature>
<evidence type="ECO:0000313" key="3">
    <source>
        <dbReference type="Proteomes" id="UP001356427"/>
    </source>
</evidence>
<dbReference type="EMBL" id="JAGTTL010000033">
    <property type="protein sequence ID" value="KAK6296245.1"/>
    <property type="molecule type" value="Genomic_DNA"/>
</dbReference>
<reference evidence="2 3" key="1">
    <citation type="submission" date="2021-04" db="EMBL/GenBank/DDBJ databases">
        <authorList>
            <person name="De Guttry C."/>
            <person name="Zahm M."/>
            <person name="Klopp C."/>
            <person name="Cabau C."/>
            <person name="Louis A."/>
            <person name="Berthelot C."/>
            <person name="Parey E."/>
            <person name="Roest Crollius H."/>
            <person name="Montfort J."/>
            <person name="Robinson-Rechavi M."/>
            <person name="Bucao C."/>
            <person name="Bouchez O."/>
            <person name="Gislard M."/>
            <person name="Lluch J."/>
            <person name="Milhes M."/>
            <person name="Lampietro C."/>
            <person name="Lopez Roques C."/>
            <person name="Donnadieu C."/>
            <person name="Braasch I."/>
            <person name="Desvignes T."/>
            <person name="Postlethwait J."/>
            <person name="Bobe J."/>
            <person name="Wedekind C."/>
            <person name="Guiguen Y."/>
        </authorList>
    </citation>
    <scope>NUCLEOTIDE SEQUENCE [LARGE SCALE GENOMIC DNA]</scope>
    <source>
        <strain evidence="2">Cs_M1</strain>
        <tissue evidence="2">Blood</tissue>
    </source>
</reference>
<sequence>MVDVPQFTAGWDQDCCYTDQTASRDCRVLFLSSSQALHPITQVTAFHRIQSRQITIYIFCCCCLKMYFSMIVFFPLHLYHDSLLVFF</sequence>
<dbReference type="AlphaFoldDB" id="A0AAN8L2J0"/>
<evidence type="ECO:0000256" key="1">
    <source>
        <dbReference type="SAM" id="Phobius"/>
    </source>
</evidence>
<organism evidence="2 3">
    <name type="scientific">Coregonus suidteri</name>
    <dbReference type="NCBI Taxonomy" id="861788"/>
    <lineage>
        <taxon>Eukaryota</taxon>
        <taxon>Metazoa</taxon>
        <taxon>Chordata</taxon>
        <taxon>Craniata</taxon>
        <taxon>Vertebrata</taxon>
        <taxon>Euteleostomi</taxon>
        <taxon>Actinopterygii</taxon>
        <taxon>Neopterygii</taxon>
        <taxon>Teleostei</taxon>
        <taxon>Protacanthopterygii</taxon>
        <taxon>Salmoniformes</taxon>
        <taxon>Salmonidae</taxon>
        <taxon>Coregoninae</taxon>
        <taxon>Coregonus</taxon>
    </lineage>
</organism>
<comment type="caution">
    <text evidence="2">The sequence shown here is derived from an EMBL/GenBank/DDBJ whole genome shotgun (WGS) entry which is preliminary data.</text>
</comment>
<proteinExistence type="predicted"/>